<feature type="compositionally biased region" description="Polar residues" evidence="1">
    <location>
        <begin position="15"/>
        <end position="39"/>
    </location>
</feature>
<gene>
    <name evidence="2" type="ORF">Tco_0892176</name>
</gene>
<keyword evidence="3" id="KW-1185">Reference proteome</keyword>
<evidence type="ECO:0000313" key="3">
    <source>
        <dbReference type="Proteomes" id="UP001151760"/>
    </source>
</evidence>
<feature type="compositionally biased region" description="Acidic residues" evidence="1">
    <location>
        <begin position="306"/>
        <end position="323"/>
    </location>
</feature>
<feature type="region of interest" description="Disordered" evidence="1">
    <location>
        <begin position="283"/>
        <end position="323"/>
    </location>
</feature>
<proteinExistence type="predicted"/>
<reference evidence="2" key="2">
    <citation type="submission" date="2022-01" db="EMBL/GenBank/DDBJ databases">
        <authorList>
            <person name="Yamashiro T."/>
            <person name="Shiraishi A."/>
            <person name="Satake H."/>
            <person name="Nakayama K."/>
        </authorList>
    </citation>
    <scope>NUCLEOTIDE SEQUENCE</scope>
</reference>
<organism evidence="2 3">
    <name type="scientific">Tanacetum coccineum</name>
    <dbReference type="NCBI Taxonomy" id="301880"/>
    <lineage>
        <taxon>Eukaryota</taxon>
        <taxon>Viridiplantae</taxon>
        <taxon>Streptophyta</taxon>
        <taxon>Embryophyta</taxon>
        <taxon>Tracheophyta</taxon>
        <taxon>Spermatophyta</taxon>
        <taxon>Magnoliopsida</taxon>
        <taxon>eudicotyledons</taxon>
        <taxon>Gunneridae</taxon>
        <taxon>Pentapetalae</taxon>
        <taxon>asterids</taxon>
        <taxon>campanulids</taxon>
        <taxon>Asterales</taxon>
        <taxon>Asteraceae</taxon>
        <taxon>Asteroideae</taxon>
        <taxon>Anthemideae</taxon>
        <taxon>Anthemidinae</taxon>
        <taxon>Tanacetum</taxon>
    </lineage>
</organism>
<sequence length="323" mass="35503">MSDMTACLNDLNYIPLNNEQNEPTQGDIGETSNDPTQAGTEFPDNEIERSIPLVGKQSELVQIVQRHVHGHGVTVGGDDRPPSHTYPTVVGAWGTPSGPVSIRFEFGDRETLMPLGEHAAHWANYLGELVRELPLHYPSWRQCRRTEGGVMSRIGMESSATREYPSLNHTFILTHTVNGVFLNPEDKALYEEMLRLQGLGSNTETGVPYTEDEIMAIVRGGKQRGHIPGVGRVLPGQGTVIPPPPPCTHSSDVVKLKKREKVLTRQVNMFMKLFRSDDKFSQMLTQLESQPEIGGGSGSGGRGDDEQGDDEDDGEDGEDEDDS</sequence>
<comment type="caution">
    <text evidence="2">The sequence shown here is derived from an EMBL/GenBank/DDBJ whole genome shotgun (WGS) entry which is preliminary data.</text>
</comment>
<accession>A0ABQ5CB57</accession>
<dbReference type="EMBL" id="BQNB010013953">
    <property type="protein sequence ID" value="GJT22239.1"/>
    <property type="molecule type" value="Genomic_DNA"/>
</dbReference>
<dbReference type="Proteomes" id="UP001151760">
    <property type="component" value="Unassembled WGS sequence"/>
</dbReference>
<reference evidence="2" key="1">
    <citation type="journal article" date="2022" name="Int. J. Mol. Sci.">
        <title>Draft Genome of Tanacetum Coccineum: Genomic Comparison of Closely Related Tanacetum-Family Plants.</title>
        <authorList>
            <person name="Yamashiro T."/>
            <person name="Shiraishi A."/>
            <person name="Nakayama K."/>
            <person name="Satake H."/>
        </authorList>
    </citation>
    <scope>NUCLEOTIDE SEQUENCE</scope>
</reference>
<name>A0ABQ5CB57_9ASTR</name>
<evidence type="ECO:0000313" key="2">
    <source>
        <dbReference type="EMBL" id="GJT22239.1"/>
    </source>
</evidence>
<evidence type="ECO:0000256" key="1">
    <source>
        <dbReference type="SAM" id="MobiDB-lite"/>
    </source>
</evidence>
<protein>
    <submittedName>
        <fullName evidence="2">Uncharacterized protein</fullName>
    </submittedName>
</protein>
<feature type="region of interest" description="Disordered" evidence="1">
    <location>
        <begin position="14"/>
        <end position="43"/>
    </location>
</feature>